<organism evidence="2 3">
    <name type="scientific">Stutzerimonas nosocomialis</name>
    <dbReference type="NCBI Taxonomy" id="1056496"/>
    <lineage>
        <taxon>Bacteria</taxon>
        <taxon>Pseudomonadati</taxon>
        <taxon>Pseudomonadota</taxon>
        <taxon>Gammaproteobacteria</taxon>
        <taxon>Pseudomonadales</taxon>
        <taxon>Pseudomonadaceae</taxon>
        <taxon>Stutzerimonas</taxon>
    </lineage>
</organism>
<evidence type="ECO:0000313" key="3">
    <source>
        <dbReference type="Proteomes" id="UP000306753"/>
    </source>
</evidence>
<evidence type="ECO:0000313" key="2">
    <source>
        <dbReference type="EMBL" id="TLX63918.1"/>
    </source>
</evidence>
<dbReference type="InterPro" id="IPR001920">
    <property type="entry name" value="Asp/Glu_race"/>
</dbReference>
<sequence length="233" mass="24804">MKIRMINPNASAGMARLLDAAGQRVKAADTALEVIHLPASVASIEGAADGVQAAFHLLPAVARGQAEGVQGFVIACFDDTGLDAARELAEGPVIGIGEAAMHAASMLSVRYSVLTSLPRSIHIIERNMRAYGLDRRCARVHAADIPVLELERDPAHYQRLLALGRQILEQDRSECLVLGCAGMSQWARPLQDALGAPVIDGVQVALKWVESLVGLGLGTSKLLSYRAPLQKQS</sequence>
<dbReference type="SUPFAM" id="SSF53681">
    <property type="entry name" value="Aspartate/glutamate racemase"/>
    <property type="match status" value="1"/>
</dbReference>
<dbReference type="InterPro" id="IPR053714">
    <property type="entry name" value="Iso_Racemase_Enz_sf"/>
</dbReference>
<name>A0A5R9QG31_9GAMM</name>
<protein>
    <submittedName>
        <fullName evidence="2">Asp/Glu/hydantoin racemase</fullName>
    </submittedName>
</protein>
<dbReference type="Pfam" id="PF01177">
    <property type="entry name" value="Asp_Glu_race"/>
    <property type="match status" value="1"/>
</dbReference>
<accession>A0A5R9QG31</accession>
<comment type="similarity">
    <text evidence="1">Belongs to the HyuE racemase family.</text>
</comment>
<evidence type="ECO:0000256" key="1">
    <source>
        <dbReference type="ARBA" id="ARBA00038414"/>
    </source>
</evidence>
<dbReference type="Proteomes" id="UP000306753">
    <property type="component" value="Unassembled WGS sequence"/>
</dbReference>
<dbReference type="PANTHER" id="PTHR28047:SF5">
    <property type="entry name" value="PROTEIN DCG1"/>
    <property type="match status" value="1"/>
</dbReference>
<dbReference type="Gene3D" id="3.40.50.12500">
    <property type="match status" value="1"/>
</dbReference>
<dbReference type="PANTHER" id="PTHR28047">
    <property type="entry name" value="PROTEIN DCG1"/>
    <property type="match status" value="1"/>
</dbReference>
<reference evidence="2 3" key="1">
    <citation type="journal article" date="2017" name="Eur. J. Clin. Microbiol. Infect. Dis.">
        <title>Uncommonly isolated clinical Pseudomonas: identification and phylogenetic assignation.</title>
        <authorList>
            <person name="Mulet M."/>
            <person name="Gomila M."/>
            <person name="Ramirez A."/>
            <person name="Cardew S."/>
            <person name="Moore E.R."/>
            <person name="Lalucat J."/>
            <person name="Garcia-Valdes E."/>
        </authorList>
    </citation>
    <scope>NUCLEOTIDE SEQUENCE [LARGE SCALE GENOMIC DNA]</scope>
    <source>
        <strain evidence="2 3">SD129</strain>
    </source>
</reference>
<dbReference type="RefSeq" id="WP_138411365.1">
    <property type="nucleotide sequence ID" value="NZ_QLAG01000008.1"/>
</dbReference>
<gene>
    <name evidence="2" type="ORF">DN820_07830</name>
</gene>
<dbReference type="AlphaFoldDB" id="A0A5R9QG31"/>
<dbReference type="InterPro" id="IPR052186">
    <property type="entry name" value="Hydantoin_racemase-like"/>
</dbReference>
<comment type="caution">
    <text evidence="2">The sequence shown here is derived from an EMBL/GenBank/DDBJ whole genome shotgun (WGS) entry which is preliminary data.</text>
</comment>
<dbReference type="InterPro" id="IPR015942">
    <property type="entry name" value="Asp/Glu/hydantoin_racemase"/>
</dbReference>
<keyword evidence="3" id="KW-1185">Reference proteome</keyword>
<proteinExistence type="inferred from homology"/>
<dbReference type="EMBL" id="QLAG01000008">
    <property type="protein sequence ID" value="TLX63918.1"/>
    <property type="molecule type" value="Genomic_DNA"/>
</dbReference>
<dbReference type="GO" id="GO:0047661">
    <property type="term" value="F:amino-acid racemase activity"/>
    <property type="evidence" value="ECO:0007669"/>
    <property type="project" value="InterPro"/>
</dbReference>